<keyword evidence="1" id="KW-0472">Membrane</keyword>
<reference evidence="4" key="1">
    <citation type="journal article" date="2002" name="Science">
        <title>The draft genome of Ciona intestinalis: insights into chordate and vertebrate origins.</title>
        <authorList>
            <person name="Dehal P."/>
            <person name="Satou Y."/>
            <person name="Campbell R.K."/>
            <person name="Chapman J."/>
            <person name="Degnan B."/>
            <person name="De Tomaso A."/>
            <person name="Davidson B."/>
            <person name="Di Gregorio A."/>
            <person name="Gelpke M."/>
            <person name="Goodstein D.M."/>
            <person name="Harafuji N."/>
            <person name="Hastings K.E."/>
            <person name="Ho I."/>
            <person name="Hotta K."/>
            <person name="Huang W."/>
            <person name="Kawashima T."/>
            <person name="Lemaire P."/>
            <person name="Martinez D."/>
            <person name="Meinertzhagen I.A."/>
            <person name="Necula S."/>
            <person name="Nonaka M."/>
            <person name="Putnam N."/>
            <person name="Rash S."/>
            <person name="Saiga H."/>
            <person name="Satake M."/>
            <person name="Terry A."/>
            <person name="Yamada L."/>
            <person name="Wang H.G."/>
            <person name="Awazu S."/>
            <person name="Azumi K."/>
            <person name="Boore J."/>
            <person name="Branno M."/>
            <person name="Chin-Bow S."/>
            <person name="DeSantis R."/>
            <person name="Doyle S."/>
            <person name="Francino P."/>
            <person name="Keys D.N."/>
            <person name="Haga S."/>
            <person name="Hayashi H."/>
            <person name="Hino K."/>
            <person name="Imai K.S."/>
            <person name="Inaba K."/>
            <person name="Kano S."/>
            <person name="Kobayashi K."/>
            <person name="Kobayashi M."/>
            <person name="Lee B.I."/>
            <person name="Makabe K.W."/>
            <person name="Manohar C."/>
            <person name="Matassi G."/>
            <person name="Medina M."/>
            <person name="Mochizuki Y."/>
            <person name="Mount S."/>
            <person name="Morishita T."/>
            <person name="Miura S."/>
            <person name="Nakayama A."/>
            <person name="Nishizaka S."/>
            <person name="Nomoto H."/>
            <person name="Ohta F."/>
            <person name="Oishi K."/>
            <person name="Rigoutsos I."/>
            <person name="Sano M."/>
            <person name="Sasaki A."/>
            <person name="Sasakura Y."/>
            <person name="Shoguchi E."/>
            <person name="Shin-i T."/>
            <person name="Spagnuolo A."/>
            <person name="Stainier D."/>
            <person name="Suzuki M.M."/>
            <person name="Tassy O."/>
            <person name="Takatori N."/>
            <person name="Tokuoka M."/>
            <person name="Yagi K."/>
            <person name="Yoshizaki F."/>
            <person name="Wada S."/>
            <person name="Zhang C."/>
            <person name="Hyatt P.D."/>
            <person name="Larimer F."/>
            <person name="Detter C."/>
            <person name="Doggett N."/>
            <person name="Glavina T."/>
            <person name="Hawkins T."/>
            <person name="Richardson P."/>
            <person name="Lucas S."/>
            <person name="Kohara Y."/>
            <person name="Levine M."/>
            <person name="Satoh N."/>
            <person name="Rokhsar D.S."/>
        </authorList>
    </citation>
    <scope>NUCLEOTIDE SEQUENCE [LARGE SCALE GENOMIC DNA]</scope>
</reference>
<dbReference type="Ensembl" id="ENSCINT00000033718.1">
    <property type="protein sequence ID" value="ENSCINP00000029846.1"/>
    <property type="gene ID" value="ENSCING00000019826.1"/>
</dbReference>
<dbReference type="InterPro" id="IPR016187">
    <property type="entry name" value="CTDL_fold"/>
</dbReference>
<evidence type="ECO:0000313" key="3">
    <source>
        <dbReference type="Ensembl" id="ENSCINP00000029846.1"/>
    </source>
</evidence>
<protein>
    <recommendedName>
        <fullName evidence="2">C-type lectin domain-containing protein</fullName>
    </recommendedName>
</protein>
<keyword evidence="1" id="KW-0812">Transmembrane</keyword>
<dbReference type="InterPro" id="IPR001304">
    <property type="entry name" value="C-type_lectin-like"/>
</dbReference>
<dbReference type="InParanoid" id="H2XJL4"/>
<dbReference type="Proteomes" id="UP000008144">
    <property type="component" value="Chromosome 2"/>
</dbReference>
<feature type="domain" description="C-type lectin" evidence="2">
    <location>
        <begin position="5"/>
        <end position="134"/>
    </location>
</feature>
<dbReference type="Pfam" id="PF00059">
    <property type="entry name" value="Lectin_C"/>
    <property type="match status" value="1"/>
</dbReference>
<dbReference type="AlphaFoldDB" id="H2XJL4"/>
<reference evidence="3" key="3">
    <citation type="submission" date="2025-08" db="UniProtKB">
        <authorList>
            <consortium name="Ensembl"/>
        </authorList>
    </citation>
    <scope>IDENTIFICATION</scope>
</reference>
<dbReference type="SUPFAM" id="SSF56436">
    <property type="entry name" value="C-type lectin-like"/>
    <property type="match status" value="1"/>
</dbReference>
<dbReference type="Gene3D" id="3.10.100.10">
    <property type="entry name" value="Mannose-Binding Protein A, subunit A"/>
    <property type="match status" value="1"/>
</dbReference>
<reference evidence="3" key="2">
    <citation type="journal article" date="2008" name="Genome Biol.">
        <title>Improved genome assembly and evidence-based global gene model set for the chordate Ciona intestinalis: new insight into intron and operon populations.</title>
        <authorList>
            <person name="Satou Y."/>
            <person name="Mineta K."/>
            <person name="Ogasawara M."/>
            <person name="Sasakura Y."/>
            <person name="Shoguchi E."/>
            <person name="Ueno K."/>
            <person name="Yamada L."/>
            <person name="Matsumoto J."/>
            <person name="Wasserscheid J."/>
            <person name="Dewar K."/>
            <person name="Wiley G.B."/>
            <person name="Macmil S.L."/>
            <person name="Roe B.A."/>
            <person name="Zeller R.W."/>
            <person name="Hastings K.E."/>
            <person name="Lemaire P."/>
            <person name="Lindquist E."/>
            <person name="Endo T."/>
            <person name="Hotta K."/>
            <person name="Inaba K."/>
        </authorList>
    </citation>
    <scope>NUCLEOTIDE SEQUENCE [LARGE SCALE GENOMIC DNA]</scope>
    <source>
        <strain evidence="3">wild type</strain>
    </source>
</reference>
<dbReference type="HOGENOM" id="CLU_072960_0_0_1"/>
<feature type="transmembrane region" description="Helical" evidence="1">
    <location>
        <begin position="169"/>
        <end position="192"/>
    </location>
</feature>
<dbReference type="SMART" id="SM00034">
    <property type="entry name" value="CLECT"/>
    <property type="match status" value="1"/>
</dbReference>
<evidence type="ECO:0000259" key="2">
    <source>
        <dbReference type="PROSITE" id="PS50041"/>
    </source>
</evidence>
<dbReference type="EMBL" id="EAAA01001541">
    <property type="status" value="NOT_ANNOTATED_CDS"/>
    <property type="molecule type" value="Genomic_DNA"/>
</dbReference>
<evidence type="ECO:0000256" key="1">
    <source>
        <dbReference type="SAM" id="Phobius"/>
    </source>
</evidence>
<proteinExistence type="predicted"/>
<dbReference type="GeneTree" id="ENSGT00940000169202"/>
<reference evidence="3" key="4">
    <citation type="submission" date="2025-09" db="UniProtKB">
        <authorList>
            <consortium name="Ensembl"/>
        </authorList>
    </citation>
    <scope>IDENTIFICATION</scope>
</reference>
<dbReference type="PANTHER" id="PTHR22803">
    <property type="entry name" value="MANNOSE, PHOSPHOLIPASE, LECTIN RECEPTOR RELATED"/>
    <property type="match status" value="1"/>
</dbReference>
<organism evidence="3 4">
    <name type="scientific">Ciona intestinalis</name>
    <name type="common">Transparent sea squirt</name>
    <name type="synonym">Ascidia intestinalis</name>
    <dbReference type="NCBI Taxonomy" id="7719"/>
    <lineage>
        <taxon>Eukaryota</taxon>
        <taxon>Metazoa</taxon>
        <taxon>Chordata</taxon>
        <taxon>Tunicata</taxon>
        <taxon>Ascidiacea</taxon>
        <taxon>Phlebobranchia</taxon>
        <taxon>Cionidae</taxon>
        <taxon>Ciona</taxon>
    </lineage>
</organism>
<sequence>NMSNKHDGCYKSINGRLGKLHYHRGQNFTDAQKHCERVDNSQLAVMKDNATIYDVVASLESYPENRKCIERDFWIGLHKENDKYKWLDGGVWDQTITPVDNSYPGNCVQLYWVRGMKPRWSQENCSSLSAFLCYTSLTDEPLSTTTVTTFSTLRKSTATAASPQSVSPVLIGAIAGGVFALLLALILVMYFCRKRKQRNQNLSPAQNPEVNMSLNFNPMYEESAQEKINPIYNMDI</sequence>
<accession>H2XJL4</accession>
<keyword evidence="1" id="KW-1133">Transmembrane helix</keyword>
<evidence type="ECO:0000313" key="4">
    <source>
        <dbReference type="Proteomes" id="UP000008144"/>
    </source>
</evidence>
<dbReference type="InterPro" id="IPR050111">
    <property type="entry name" value="C-type_lectin/snaclec_domain"/>
</dbReference>
<dbReference type="PROSITE" id="PS50041">
    <property type="entry name" value="C_TYPE_LECTIN_2"/>
    <property type="match status" value="1"/>
</dbReference>
<dbReference type="InterPro" id="IPR016186">
    <property type="entry name" value="C-type_lectin-like/link_sf"/>
</dbReference>
<dbReference type="CDD" id="cd00037">
    <property type="entry name" value="CLECT"/>
    <property type="match status" value="1"/>
</dbReference>
<name>H2XJL4_CIOIN</name>
<keyword evidence="4" id="KW-1185">Reference proteome</keyword>